<dbReference type="RefSeq" id="WP_188090108.1">
    <property type="nucleotide sequence ID" value="NZ_JACVFC010000003.1"/>
</dbReference>
<gene>
    <name evidence="1" type="ORF">ICL07_21510</name>
</gene>
<proteinExistence type="predicted"/>
<protein>
    <submittedName>
        <fullName evidence="1">Uncharacterized protein</fullName>
    </submittedName>
</protein>
<reference evidence="1 2" key="1">
    <citation type="submission" date="2020-09" db="EMBL/GenBank/DDBJ databases">
        <title>Genome sequences of type strains of Chitinophaga qingshengii and Chitinophaga varians.</title>
        <authorList>
            <person name="Kittiwongwattana C."/>
        </authorList>
    </citation>
    <scope>NUCLEOTIDE SEQUENCE [LARGE SCALE GENOMIC DNA]</scope>
    <source>
        <strain evidence="1 2">JCM 30026</strain>
    </source>
</reference>
<name>A0ABR7TU57_9BACT</name>
<dbReference type="EMBL" id="JACVFC010000003">
    <property type="protein sequence ID" value="MBC9932981.1"/>
    <property type="molecule type" value="Genomic_DNA"/>
</dbReference>
<sequence>MQFNFQEPENLGVFSTKNFIDDLQPVLRVVHEHDGRWQFLTAEFLLADTEEKLIAAEEGAMLVCLKDVVSRDTTLNEVADLAPGEFADRGFVGDEWIRASFDEEAEEEQ</sequence>
<comment type="caution">
    <text evidence="1">The sequence shown here is derived from an EMBL/GenBank/DDBJ whole genome shotgun (WGS) entry which is preliminary data.</text>
</comment>
<evidence type="ECO:0000313" key="1">
    <source>
        <dbReference type="EMBL" id="MBC9932981.1"/>
    </source>
</evidence>
<keyword evidence="2" id="KW-1185">Reference proteome</keyword>
<evidence type="ECO:0000313" key="2">
    <source>
        <dbReference type="Proteomes" id="UP000659124"/>
    </source>
</evidence>
<accession>A0ABR7TU57</accession>
<organism evidence="1 2">
    <name type="scientific">Chitinophaga qingshengii</name>
    <dbReference type="NCBI Taxonomy" id="1569794"/>
    <lineage>
        <taxon>Bacteria</taxon>
        <taxon>Pseudomonadati</taxon>
        <taxon>Bacteroidota</taxon>
        <taxon>Chitinophagia</taxon>
        <taxon>Chitinophagales</taxon>
        <taxon>Chitinophagaceae</taxon>
        <taxon>Chitinophaga</taxon>
    </lineage>
</organism>
<dbReference type="Proteomes" id="UP000659124">
    <property type="component" value="Unassembled WGS sequence"/>
</dbReference>